<dbReference type="FunCoup" id="A0A423X2E2">
    <property type="interactions" value="916"/>
</dbReference>
<feature type="domain" description="HRDC" evidence="10">
    <location>
        <begin position="501"/>
        <end position="582"/>
    </location>
</feature>
<dbReference type="InterPro" id="IPR002562">
    <property type="entry name" value="3'-5'_exonuclease_dom"/>
</dbReference>
<protein>
    <recommendedName>
        <fullName evidence="10">HRDC domain-containing protein</fullName>
    </recommendedName>
</protein>
<reference evidence="11 12" key="1">
    <citation type="submission" date="2015-09" db="EMBL/GenBank/DDBJ databases">
        <title>Host preference determinants of Valsa canker pathogens revealed by comparative genomics.</title>
        <authorList>
            <person name="Yin Z."/>
            <person name="Huang L."/>
        </authorList>
    </citation>
    <scope>NUCLEOTIDE SEQUENCE [LARGE SCALE GENOMIC DNA]</scope>
    <source>
        <strain evidence="11 12">SXYLt</strain>
    </source>
</reference>
<feature type="compositionally biased region" description="Basic residues" evidence="9">
    <location>
        <begin position="760"/>
        <end position="771"/>
    </location>
</feature>
<keyword evidence="3" id="KW-0540">Nuclease</keyword>
<evidence type="ECO:0000313" key="12">
    <source>
        <dbReference type="Proteomes" id="UP000285146"/>
    </source>
</evidence>
<dbReference type="SMART" id="SM00474">
    <property type="entry name" value="35EXOc"/>
    <property type="match status" value="1"/>
</dbReference>
<evidence type="ECO:0000256" key="6">
    <source>
        <dbReference type="ARBA" id="ARBA00022839"/>
    </source>
</evidence>
<dbReference type="InterPro" id="IPR044876">
    <property type="entry name" value="HRDC_dom_sf"/>
</dbReference>
<dbReference type="CDD" id="cd06147">
    <property type="entry name" value="Rrp6p_like_exo"/>
    <property type="match status" value="1"/>
</dbReference>
<dbReference type="Pfam" id="PF00570">
    <property type="entry name" value="HRDC"/>
    <property type="match status" value="1"/>
</dbReference>
<dbReference type="InterPro" id="IPR012337">
    <property type="entry name" value="RNaseH-like_sf"/>
</dbReference>
<dbReference type="GO" id="GO:0071036">
    <property type="term" value="P:nuclear polyadenylation-dependent snoRNA catabolic process"/>
    <property type="evidence" value="ECO:0007669"/>
    <property type="project" value="TreeGrafter"/>
</dbReference>
<dbReference type="InterPro" id="IPR012588">
    <property type="entry name" value="Exosome-assoc_fac_Rrp6_N"/>
</dbReference>
<dbReference type="InterPro" id="IPR002121">
    <property type="entry name" value="HRDC_dom"/>
</dbReference>
<evidence type="ECO:0000256" key="2">
    <source>
        <dbReference type="ARBA" id="ARBA00022552"/>
    </source>
</evidence>
<keyword evidence="2" id="KW-0698">rRNA processing</keyword>
<dbReference type="PANTHER" id="PTHR12124">
    <property type="entry name" value="POLYMYOSITIS/SCLERODERMA AUTOANTIGEN-RELATED"/>
    <property type="match status" value="1"/>
</dbReference>
<evidence type="ECO:0000256" key="5">
    <source>
        <dbReference type="ARBA" id="ARBA00022835"/>
    </source>
</evidence>
<dbReference type="GO" id="GO:0071037">
    <property type="term" value="P:nuclear polyadenylation-dependent snRNA catabolic process"/>
    <property type="evidence" value="ECO:0007669"/>
    <property type="project" value="TreeGrafter"/>
</dbReference>
<dbReference type="GO" id="GO:0000175">
    <property type="term" value="F:3'-5'-RNA exonuclease activity"/>
    <property type="evidence" value="ECO:0007669"/>
    <property type="project" value="InterPro"/>
</dbReference>
<dbReference type="GO" id="GO:0071040">
    <property type="term" value="P:nuclear polyadenylation-dependent antisense transcript catabolic process"/>
    <property type="evidence" value="ECO:0007669"/>
    <property type="project" value="TreeGrafter"/>
</dbReference>
<dbReference type="Pfam" id="PF08066">
    <property type="entry name" value="PMC2NT"/>
    <property type="match status" value="1"/>
</dbReference>
<dbReference type="InParanoid" id="A0A423X2E2"/>
<dbReference type="GO" id="GO:0071044">
    <property type="term" value="P:histone mRNA catabolic process"/>
    <property type="evidence" value="ECO:0007669"/>
    <property type="project" value="TreeGrafter"/>
</dbReference>
<dbReference type="InterPro" id="IPR010997">
    <property type="entry name" value="HRDC-like_sf"/>
</dbReference>
<proteinExistence type="inferred from homology"/>
<dbReference type="GO" id="GO:0071039">
    <property type="term" value="P:nuclear polyadenylation-dependent CUT catabolic process"/>
    <property type="evidence" value="ECO:0007669"/>
    <property type="project" value="TreeGrafter"/>
</dbReference>
<accession>A0A423X2E2</accession>
<evidence type="ECO:0000256" key="7">
    <source>
        <dbReference type="ARBA" id="ARBA00023242"/>
    </source>
</evidence>
<dbReference type="GO" id="GO:0000176">
    <property type="term" value="C:nuclear exosome (RNase complex)"/>
    <property type="evidence" value="ECO:0007669"/>
    <property type="project" value="InterPro"/>
</dbReference>
<name>A0A423X2E2_9PEZI</name>
<evidence type="ECO:0000256" key="8">
    <source>
        <dbReference type="ARBA" id="ARBA00043957"/>
    </source>
</evidence>
<evidence type="ECO:0000313" key="11">
    <source>
        <dbReference type="EMBL" id="ROW09921.1"/>
    </source>
</evidence>
<dbReference type="GO" id="GO:0003727">
    <property type="term" value="F:single-stranded RNA binding"/>
    <property type="evidence" value="ECO:0007669"/>
    <property type="project" value="TreeGrafter"/>
</dbReference>
<keyword evidence="12" id="KW-1185">Reference proteome</keyword>
<dbReference type="AlphaFoldDB" id="A0A423X2E2"/>
<dbReference type="InterPro" id="IPR049559">
    <property type="entry name" value="Rrp6p-like_exo"/>
</dbReference>
<comment type="caution">
    <text evidence="11">The sequence shown here is derived from an EMBL/GenBank/DDBJ whole genome shotgun (WGS) entry which is preliminary data.</text>
</comment>
<dbReference type="GO" id="GO:0071038">
    <property type="term" value="P:TRAMP-dependent tRNA surveillance pathway"/>
    <property type="evidence" value="ECO:0007669"/>
    <property type="project" value="TreeGrafter"/>
</dbReference>
<evidence type="ECO:0000256" key="3">
    <source>
        <dbReference type="ARBA" id="ARBA00022722"/>
    </source>
</evidence>
<dbReference type="GO" id="GO:0000166">
    <property type="term" value="F:nucleotide binding"/>
    <property type="evidence" value="ECO:0007669"/>
    <property type="project" value="InterPro"/>
</dbReference>
<dbReference type="OrthoDB" id="2250022at2759"/>
<keyword evidence="4" id="KW-0378">Hydrolase</keyword>
<keyword evidence="5" id="KW-0271">Exosome</keyword>
<dbReference type="InterPro" id="IPR045092">
    <property type="entry name" value="Rrp6-like"/>
</dbReference>
<keyword evidence="6" id="KW-0269">Exonuclease</keyword>
<dbReference type="PROSITE" id="PS50967">
    <property type="entry name" value="HRDC"/>
    <property type="match status" value="1"/>
</dbReference>
<dbReference type="STRING" id="1230097.A0A423X2E2"/>
<evidence type="ECO:0000256" key="9">
    <source>
        <dbReference type="SAM" id="MobiDB-lite"/>
    </source>
</evidence>
<comment type="subcellular location">
    <subcellularLocation>
        <location evidence="1">Nucleus</location>
    </subcellularLocation>
</comment>
<dbReference type="Proteomes" id="UP000285146">
    <property type="component" value="Unassembled WGS sequence"/>
</dbReference>
<dbReference type="EMBL" id="LKEB01000030">
    <property type="protein sequence ID" value="ROW09921.1"/>
    <property type="molecule type" value="Genomic_DNA"/>
</dbReference>
<dbReference type="InterPro" id="IPR036397">
    <property type="entry name" value="RNaseH_sf"/>
</dbReference>
<dbReference type="GO" id="GO:0000467">
    <property type="term" value="P:exonucleolytic trimming to generate mature 3'-end of 5.8S rRNA from tricistronic rRNA transcript (SSU-rRNA, 5.8S rRNA, LSU-rRNA)"/>
    <property type="evidence" value="ECO:0007669"/>
    <property type="project" value="InterPro"/>
</dbReference>
<dbReference type="GO" id="GO:0071051">
    <property type="term" value="P:poly(A)-dependent snoRNA 3'-end processing"/>
    <property type="evidence" value="ECO:0007669"/>
    <property type="project" value="TreeGrafter"/>
</dbReference>
<dbReference type="SUPFAM" id="SSF47819">
    <property type="entry name" value="HRDC-like"/>
    <property type="match status" value="1"/>
</dbReference>
<keyword evidence="7" id="KW-0539">Nucleus</keyword>
<organism evidence="11 12">
    <name type="scientific">Cytospora leucostoma</name>
    <dbReference type="NCBI Taxonomy" id="1230097"/>
    <lineage>
        <taxon>Eukaryota</taxon>
        <taxon>Fungi</taxon>
        <taxon>Dikarya</taxon>
        <taxon>Ascomycota</taxon>
        <taxon>Pezizomycotina</taxon>
        <taxon>Sordariomycetes</taxon>
        <taxon>Sordariomycetidae</taxon>
        <taxon>Diaporthales</taxon>
        <taxon>Cytosporaceae</taxon>
        <taxon>Cytospora</taxon>
    </lineage>
</organism>
<evidence type="ECO:0000259" key="10">
    <source>
        <dbReference type="PROSITE" id="PS50967"/>
    </source>
</evidence>
<dbReference type="GO" id="GO:0005730">
    <property type="term" value="C:nucleolus"/>
    <property type="evidence" value="ECO:0007669"/>
    <property type="project" value="TreeGrafter"/>
</dbReference>
<feature type="compositionally biased region" description="Acidic residues" evidence="9">
    <location>
        <begin position="778"/>
        <end position="788"/>
    </location>
</feature>
<feature type="compositionally biased region" description="Basic and acidic residues" evidence="9">
    <location>
        <begin position="744"/>
        <end position="759"/>
    </location>
</feature>
<evidence type="ECO:0000256" key="1">
    <source>
        <dbReference type="ARBA" id="ARBA00004123"/>
    </source>
</evidence>
<gene>
    <name evidence="11" type="ORF">VPNG_06343</name>
</gene>
<comment type="similarity">
    <text evidence="8">Belongs to the exosome component 10/RRP6 family.</text>
</comment>
<dbReference type="GO" id="GO:0071035">
    <property type="term" value="P:nuclear polyadenylation-dependent rRNA catabolic process"/>
    <property type="evidence" value="ECO:0007669"/>
    <property type="project" value="TreeGrafter"/>
</dbReference>
<dbReference type="Gene3D" id="1.10.150.80">
    <property type="entry name" value="HRDC domain"/>
    <property type="match status" value="1"/>
</dbReference>
<dbReference type="SUPFAM" id="SSF53098">
    <property type="entry name" value="Ribonuclease H-like"/>
    <property type="match status" value="1"/>
</dbReference>
<sequence length="850" mass="96593">MDPSQDFKSLQDKIQASLVSTTRAVQRIANEDLGFQRTVNPATGDRLEEQSTRLLSLSSELLKSAAKTTGQKLGGDLEDAEDVDIQWRGIVDVIDGLLEKADICLDEYTGLVKRKGDFPETQPQKKAKTNERLDFNFRRANIIKPQKAFEKQVDNFATGPWKPLLTQKPHATVPLEESLSVFVDENGRQQYDYTPFLPLLDLNWSGKPVEEMSNCAKRNFARRRQQLRNMGSVQHANGRFRFKHPYETEILNLNYPDSTYEARDPIPYQPIETTSATWVDTYEGVLEMLEELKQAKEIAIDLEHHDYRSYYGLLSLMQISTREKDWIVDTLRPWRNKLEVLNEVFADPKILKVFHGAFMDMIWLQRDLGLYIVGLFDTFHASSALGYPQRSLAYLLKNFVDFDADKKYQMADWRIRPLPEEMFYYARSDTHFLLYIYDKVRNELIERSDRSNPEKDLIGYTLQKSKETSLDRYTYSTADPETGDGARGWANALQRSHASLTGEQFAVFKAVHNWRDELARRDDENPTFIMPPQVTMEIARILPTDPKALWSLLGNSSCQKAKQSVDVLFNIISEARKAGADGPSTTDYFRSLYLENHSVAAVAKRELSKEAKPELDLPPVETLRSAKSQLFGQLPVSSIWEEASTPNTIATAAQIALPWTRFVQDAVVAASQHETELKSQDQDMIPLEEPQKAAPAPIEIDQDFTLKQGRKRKLEESEDSDAEEAAALATEEIISLDVDGAERKLSKEEKKRLKKEKRDARKAKKEAKAKKPAAVADEGGDDDDDEVPFDYTKAQSILSGQRVVPAANNGDGKGRKKAFDPYAARMNAEGPKAARRQQTERPGKTLTYRN</sequence>
<dbReference type="Pfam" id="PF01612">
    <property type="entry name" value="DNA_pol_A_exo1"/>
    <property type="match status" value="1"/>
</dbReference>
<evidence type="ECO:0000256" key="4">
    <source>
        <dbReference type="ARBA" id="ARBA00022801"/>
    </source>
</evidence>
<dbReference type="PANTHER" id="PTHR12124:SF47">
    <property type="entry name" value="EXOSOME COMPONENT 10"/>
    <property type="match status" value="1"/>
</dbReference>
<feature type="region of interest" description="Disordered" evidence="9">
    <location>
        <begin position="744"/>
        <end position="850"/>
    </location>
</feature>
<dbReference type="Gene3D" id="3.30.420.10">
    <property type="entry name" value="Ribonuclease H-like superfamily/Ribonuclease H"/>
    <property type="match status" value="1"/>
</dbReference>